<dbReference type="GO" id="GO:0005525">
    <property type="term" value="F:GTP binding"/>
    <property type="evidence" value="ECO:0007669"/>
    <property type="project" value="UniProtKB-UniRule"/>
</dbReference>
<evidence type="ECO:0000256" key="7">
    <source>
        <dbReference type="ARBA" id="ARBA00022795"/>
    </source>
</evidence>
<dbReference type="GO" id="GO:0005047">
    <property type="term" value="F:signal recognition particle binding"/>
    <property type="evidence" value="ECO:0007669"/>
    <property type="project" value="TreeGrafter"/>
</dbReference>
<dbReference type="GO" id="GO:0003924">
    <property type="term" value="F:GTPase activity"/>
    <property type="evidence" value="ECO:0007669"/>
    <property type="project" value="UniProtKB-UniRule"/>
</dbReference>
<evidence type="ECO:0000259" key="15">
    <source>
        <dbReference type="SMART" id="SM00382"/>
    </source>
</evidence>
<dbReference type="GO" id="GO:0044781">
    <property type="term" value="P:bacterial-type flagellum organization"/>
    <property type="evidence" value="ECO:0007669"/>
    <property type="project" value="UniProtKB-UniRule"/>
</dbReference>
<dbReference type="GO" id="GO:0006614">
    <property type="term" value="P:SRP-dependent cotranslational protein targeting to membrane"/>
    <property type="evidence" value="ECO:0007669"/>
    <property type="project" value="UniProtKB-UniRule"/>
</dbReference>
<accession>A0A3P3VQD0</accession>
<dbReference type="CDD" id="cd17873">
    <property type="entry name" value="FlhF"/>
    <property type="match status" value="1"/>
</dbReference>
<gene>
    <name evidence="17" type="primary">flhF</name>
    <name evidence="17" type="ORF">D0544_07840</name>
</gene>
<evidence type="ECO:0000259" key="16">
    <source>
        <dbReference type="SMART" id="SM00962"/>
    </source>
</evidence>
<keyword evidence="18" id="KW-1185">Reference proteome</keyword>
<comment type="subcellular location">
    <subcellularLocation>
        <location evidence="1">Cell membrane</location>
        <topology evidence="1">Peripheral membrane protein</topology>
        <orientation evidence="1">Cytoplasmic side</orientation>
    </subcellularLocation>
</comment>
<dbReference type="InterPro" id="IPR027417">
    <property type="entry name" value="P-loop_NTPase"/>
</dbReference>
<evidence type="ECO:0000256" key="8">
    <source>
        <dbReference type="ARBA" id="ARBA00022927"/>
    </source>
</evidence>
<keyword evidence="17" id="KW-0282">Flagellum</keyword>
<dbReference type="PANTHER" id="PTHR43134:SF3">
    <property type="entry name" value="FLAGELLAR BIOSYNTHESIS PROTEIN FLHF"/>
    <property type="match status" value="1"/>
</dbReference>
<evidence type="ECO:0000256" key="5">
    <source>
        <dbReference type="ARBA" id="ARBA00022475"/>
    </source>
</evidence>
<evidence type="ECO:0000256" key="9">
    <source>
        <dbReference type="ARBA" id="ARBA00023134"/>
    </source>
</evidence>
<keyword evidence="5" id="KW-1003">Cell membrane</keyword>
<dbReference type="Proteomes" id="UP000280792">
    <property type="component" value="Unassembled WGS sequence"/>
</dbReference>
<dbReference type="Pfam" id="PF00448">
    <property type="entry name" value="SRP54"/>
    <property type="match status" value="1"/>
</dbReference>
<evidence type="ECO:0000256" key="12">
    <source>
        <dbReference type="ARBA" id="ARBA00025337"/>
    </source>
</evidence>
<evidence type="ECO:0000256" key="14">
    <source>
        <dbReference type="SAM" id="MobiDB-lite"/>
    </source>
</evidence>
<dbReference type="InterPro" id="IPR000897">
    <property type="entry name" value="SRP54_GTPase_dom"/>
</dbReference>
<evidence type="ECO:0000256" key="11">
    <source>
        <dbReference type="ARBA" id="ARBA00023225"/>
    </source>
</evidence>
<dbReference type="EMBL" id="QWEZ01000001">
    <property type="protein sequence ID" value="RRJ84982.1"/>
    <property type="molecule type" value="Genomic_DNA"/>
</dbReference>
<evidence type="ECO:0000256" key="1">
    <source>
        <dbReference type="ARBA" id="ARBA00004413"/>
    </source>
</evidence>
<keyword evidence="7" id="KW-1005">Bacterial flagellum biogenesis</keyword>
<dbReference type="InterPro" id="IPR003593">
    <property type="entry name" value="AAA+_ATPase"/>
</dbReference>
<reference evidence="17 18" key="1">
    <citation type="submission" date="2018-08" db="EMBL/GenBank/DDBJ databases">
        <authorList>
            <person name="Khan S.A."/>
        </authorList>
    </citation>
    <scope>NUCLEOTIDE SEQUENCE [LARGE SCALE GENOMIC DNA]</scope>
    <source>
        <strain evidence="17 18">GTF-13</strain>
    </source>
</reference>
<feature type="domain" description="SRP54-type proteins GTP-binding" evidence="16">
    <location>
        <begin position="226"/>
        <end position="418"/>
    </location>
</feature>
<dbReference type="Gene3D" id="1.20.120.1380">
    <property type="entry name" value="Flagellar FlhF biosynthesis protein, N domain"/>
    <property type="match status" value="1"/>
</dbReference>
<dbReference type="PANTHER" id="PTHR43134">
    <property type="entry name" value="SIGNAL RECOGNITION PARTICLE RECEPTOR SUBUNIT ALPHA"/>
    <property type="match status" value="1"/>
</dbReference>
<dbReference type="SUPFAM" id="SSF52540">
    <property type="entry name" value="P-loop containing nucleoside triphosphate hydrolases"/>
    <property type="match status" value="1"/>
</dbReference>
<keyword evidence="10" id="KW-0472">Membrane</keyword>
<name>A0A3P3VQD0_9GAMM</name>
<keyword evidence="17" id="KW-0969">Cilium</keyword>
<comment type="similarity">
    <text evidence="2">Belongs to the GTP-binding SRP family.</text>
</comment>
<feature type="region of interest" description="Disordered" evidence="14">
    <location>
        <begin position="108"/>
        <end position="134"/>
    </location>
</feature>
<proteinExistence type="inferred from homology"/>
<reference evidence="17 18" key="2">
    <citation type="submission" date="2018-12" db="EMBL/GenBank/DDBJ databases">
        <title>Simiduia agarivorans gen. nov., sp. nov., a marine, agarolytic bacterium isolated from shallow coastal water from Keelung, Taiwan.</title>
        <authorList>
            <person name="Shieh W.Y."/>
        </authorList>
    </citation>
    <scope>NUCLEOTIDE SEQUENCE [LARGE SCALE GENOMIC DNA]</scope>
    <source>
        <strain evidence="17 18">GTF-13</strain>
    </source>
</reference>
<dbReference type="InterPro" id="IPR047040">
    <property type="entry name" value="FlhF__GTPase_dom"/>
</dbReference>
<keyword evidence="6" id="KW-0547">Nucleotide-binding</keyword>
<evidence type="ECO:0000256" key="4">
    <source>
        <dbReference type="ARBA" id="ARBA00022448"/>
    </source>
</evidence>
<dbReference type="Gene3D" id="3.40.50.300">
    <property type="entry name" value="P-loop containing nucleotide triphosphate hydrolases"/>
    <property type="match status" value="1"/>
</dbReference>
<evidence type="ECO:0000256" key="2">
    <source>
        <dbReference type="ARBA" id="ARBA00008531"/>
    </source>
</evidence>
<dbReference type="SMART" id="SM00962">
    <property type="entry name" value="SRP54"/>
    <property type="match status" value="1"/>
</dbReference>
<comment type="caution">
    <text evidence="17">The sequence shown here is derived from an EMBL/GenBank/DDBJ whole genome shotgun (WGS) entry which is preliminary data.</text>
</comment>
<keyword evidence="8" id="KW-0653">Protein transport</keyword>
<dbReference type="GO" id="GO:0015031">
    <property type="term" value="P:protein transport"/>
    <property type="evidence" value="ECO:0007669"/>
    <property type="project" value="UniProtKB-KW"/>
</dbReference>
<comment type="function">
    <text evidence="12">Necessary for flagellar biosynthesis. May be involved in translocation of the flagellum.</text>
</comment>
<evidence type="ECO:0000256" key="10">
    <source>
        <dbReference type="ARBA" id="ARBA00023136"/>
    </source>
</evidence>
<feature type="compositionally biased region" description="Polar residues" evidence="14">
    <location>
        <begin position="125"/>
        <end position="134"/>
    </location>
</feature>
<evidence type="ECO:0000256" key="13">
    <source>
        <dbReference type="NCBIfam" id="TIGR03499"/>
    </source>
</evidence>
<keyword evidence="17" id="KW-0966">Cell projection</keyword>
<dbReference type="NCBIfam" id="TIGR03499">
    <property type="entry name" value="FlhF"/>
    <property type="match status" value="1"/>
</dbReference>
<organism evidence="17 18">
    <name type="scientific">Aestuariirhabdus litorea</name>
    <dbReference type="NCBI Taxonomy" id="2528527"/>
    <lineage>
        <taxon>Bacteria</taxon>
        <taxon>Pseudomonadati</taxon>
        <taxon>Pseudomonadota</taxon>
        <taxon>Gammaproteobacteria</taxon>
        <taxon>Oceanospirillales</taxon>
        <taxon>Aestuariirhabdaceae</taxon>
        <taxon>Aestuariirhabdus</taxon>
    </lineage>
</organism>
<sequence>MNIKRYFASDMRQAMKLVKDDLGDDAAILSQRRVAGGVEVSAAVDASLPRSEAFGSAGGSRGLDKALADARRKVVAAEHGLGDAEAELPRIGEASVATTDAMRQTLKSLQQGRHSAPVQAEAQPDSRSQGGAQQQALESMRDELNNMKELLQQQLGSVAWGQFVERSPQQAMFWRRLSGMGLSADLCKQLLAVVEPGMPAAHNWRQVLAALSRQLSTTQKNLVMEGGIFAFIGPTGSGKTTTIGKLATQYVLEHGPEQVALVTTDCYRVGAAEQIKALGRILNVTVRVVDNPRQLQPTLDGLSRKALVLIDTAGLHHQDPNLALQLGMLNEVRPMVRSLLVLACTSQQQVMRAAYHTYGGARLVGTVFTKVDEATSLGEAISLVCEHGLPVSYVADGQRIPEDISQARAHGLISRAVAISDQLPADDEKMIGSFALSRGGANHYSARYVS</sequence>
<keyword evidence="11" id="KW-1006">Bacterial flagellum protein export</keyword>
<protein>
    <recommendedName>
        <fullName evidence="3 13">Flagellar biosynthesis protein FlhF</fullName>
    </recommendedName>
</protein>
<evidence type="ECO:0000256" key="6">
    <source>
        <dbReference type="ARBA" id="ARBA00022741"/>
    </source>
</evidence>
<evidence type="ECO:0000313" key="17">
    <source>
        <dbReference type="EMBL" id="RRJ84982.1"/>
    </source>
</evidence>
<feature type="domain" description="AAA+ ATPase" evidence="15">
    <location>
        <begin position="225"/>
        <end position="377"/>
    </location>
</feature>
<dbReference type="AlphaFoldDB" id="A0A3P3VQD0"/>
<keyword evidence="9" id="KW-0342">GTP-binding</keyword>
<keyword evidence="4" id="KW-0813">Transport</keyword>
<dbReference type="FunFam" id="3.40.50.300:FF:000695">
    <property type="entry name" value="Flagellar biosynthesis regulator FlhF"/>
    <property type="match status" value="1"/>
</dbReference>
<dbReference type="SMART" id="SM00382">
    <property type="entry name" value="AAA"/>
    <property type="match status" value="1"/>
</dbReference>
<dbReference type="GO" id="GO:0005886">
    <property type="term" value="C:plasma membrane"/>
    <property type="evidence" value="ECO:0007669"/>
    <property type="project" value="UniProtKB-SubCell"/>
</dbReference>
<dbReference type="InterPro" id="IPR020006">
    <property type="entry name" value="FlhF"/>
</dbReference>
<dbReference type="RefSeq" id="WP_125015412.1">
    <property type="nucleotide sequence ID" value="NZ_QWEZ01000001.1"/>
</dbReference>
<evidence type="ECO:0000256" key="3">
    <source>
        <dbReference type="ARBA" id="ARBA00014919"/>
    </source>
</evidence>
<evidence type="ECO:0000313" key="18">
    <source>
        <dbReference type="Proteomes" id="UP000280792"/>
    </source>
</evidence>